<evidence type="ECO:0000256" key="1">
    <source>
        <dbReference type="SAM" id="MobiDB-lite"/>
    </source>
</evidence>
<feature type="region of interest" description="Disordered" evidence="1">
    <location>
        <begin position="42"/>
        <end position="97"/>
    </location>
</feature>
<proteinExistence type="predicted"/>
<name>A0A9W9CVJ7_9PEZI</name>
<protein>
    <recommendedName>
        <fullName evidence="5">Secreted protein</fullName>
    </recommendedName>
</protein>
<accession>A0A9W9CVJ7</accession>
<dbReference type="AlphaFoldDB" id="A0A9W9CVJ7"/>
<evidence type="ECO:0008006" key="5">
    <source>
        <dbReference type="Google" id="ProtNLM"/>
    </source>
</evidence>
<reference evidence="3" key="1">
    <citation type="submission" date="2022-10" db="EMBL/GenBank/DDBJ databases">
        <title>Tapping the CABI collections for fungal endophytes: first genome assemblies for Collariella, Neodidymelliopsis, Ascochyta clinopodiicola, Didymella pomorum, Didymosphaeria variabile, Neocosmospora piperis and Neocucurbitaria cava.</title>
        <authorList>
            <person name="Hill R."/>
        </authorList>
    </citation>
    <scope>NUCLEOTIDE SEQUENCE</scope>
    <source>
        <strain evidence="3">IMI 355082</strain>
    </source>
</reference>
<feature type="chain" id="PRO_5040875652" description="Secreted protein" evidence="2">
    <location>
        <begin position="21"/>
        <end position="97"/>
    </location>
</feature>
<keyword evidence="2" id="KW-0732">Signal</keyword>
<keyword evidence="4" id="KW-1185">Reference proteome</keyword>
<evidence type="ECO:0000313" key="4">
    <source>
        <dbReference type="Proteomes" id="UP001140453"/>
    </source>
</evidence>
<evidence type="ECO:0000256" key="2">
    <source>
        <dbReference type="SAM" id="SignalP"/>
    </source>
</evidence>
<organism evidence="3 4">
    <name type="scientific">Gnomoniopsis smithogilvyi</name>
    <dbReference type="NCBI Taxonomy" id="1191159"/>
    <lineage>
        <taxon>Eukaryota</taxon>
        <taxon>Fungi</taxon>
        <taxon>Dikarya</taxon>
        <taxon>Ascomycota</taxon>
        <taxon>Pezizomycotina</taxon>
        <taxon>Sordariomycetes</taxon>
        <taxon>Sordariomycetidae</taxon>
        <taxon>Diaporthales</taxon>
        <taxon>Gnomoniaceae</taxon>
        <taxon>Gnomoniopsis</taxon>
    </lineage>
</organism>
<comment type="caution">
    <text evidence="3">The sequence shown here is derived from an EMBL/GenBank/DDBJ whole genome shotgun (WGS) entry which is preliminary data.</text>
</comment>
<evidence type="ECO:0000313" key="3">
    <source>
        <dbReference type="EMBL" id="KAJ4388926.1"/>
    </source>
</evidence>
<feature type="compositionally biased region" description="Basic and acidic residues" evidence="1">
    <location>
        <begin position="63"/>
        <end position="82"/>
    </location>
</feature>
<gene>
    <name evidence="3" type="ORF">N0V93_006388</name>
</gene>
<dbReference type="EMBL" id="JAPEVB010000004">
    <property type="protein sequence ID" value="KAJ4388926.1"/>
    <property type="molecule type" value="Genomic_DNA"/>
</dbReference>
<dbReference type="Proteomes" id="UP001140453">
    <property type="component" value="Unassembled WGS sequence"/>
</dbReference>
<sequence>MNKPLAAWALSSTVCRAVLSVEVVYEPNLHIPRKGSYYVQQPYRPTLSRGKGRGATATTSENSHIHNVREGGAKEVGFDPKDITPPAFRFRHLGTTH</sequence>
<feature type="signal peptide" evidence="2">
    <location>
        <begin position="1"/>
        <end position="20"/>
    </location>
</feature>